<sequence length="187" mass="21159">MPKLAKDRKGAYIIYPRKGEIWALFRGWDVGWSSQPEKHQHFNYEVVEVLSDYVDDVGIRVGYLNKLDGYVSLFQGGTDLSGSSFFIKQNEIYRLSHRIPSFRLSGTEREGVPAGAFELDLASLPENPDDLWYPLKGMVSRSSKLRTPSKVGTCSSSIDPKEVNVVEDFEMAKARKSPRPINVTKKK</sequence>
<protein>
    <recommendedName>
        <fullName evidence="1">DUF3444 domain-containing protein</fullName>
    </recommendedName>
</protein>
<gene>
    <name evidence="2" type="ORF">CEURO_LOCUS5911</name>
</gene>
<feature type="domain" description="DUF3444" evidence="1">
    <location>
        <begin position="5"/>
        <end position="108"/>
    </location>
</feature>
<organism evidence="2 3">
    <name type="scientific">Cuscuta europaea</name>
    <name type="common">European dodder</name>
    <dbReference type="NCBI Taxonomy" id="41803"/>
    <lineage>
        <taxon>Eukaryota</taxon>
        <taxon>Viridiplantae</taxon>
        <taxon>Streptophyta</taxon>
        <taxon>Embryophyta</taxon>
        <taxon>Tracheophyta</taxon>
        <taxon>Spermatophyta</taxon>
        <taxon>Magnoliopsida</taxon>
        <taxon>eudicotyledons</taxon>
        <taxon>Gunneridae</taxon>
        <taxon>Pentapetalae</taxon>
        <taxon>asterids</taxon>
        <taxon>lamiids</taxon>
        <taxon>Solanales</taxon>
        <taxon>Convolvulaceae</taxon>
        <taxon>Cuscuteae</taxon>
        <taxon>Cuscuta</taxon>
        <taxon>Cuscuta subgen. Cuscuta</taxon>
    </lineage>
</organism>
<proteinExistence type="predicted"/>
<dbReference type="Proteomes" id="UP001152484">
    <property type="component" value="Unassembled WGS sequence"/>
</dbReference>
<dbReference type="InterPro" id="IPR024593">
    <property type="entry name" value="DUF3444"/>
</dbReference>
<accession>A0A9P0YV19</accession>
<dbReference type="Pfam" id="PF11926">
    <property type="entry name" value="DUF3444"/>
    <property type="match status" value="1"/>
</dbReference>
<dbReference type="PANTHER" id="PTHR45089:SF57">
    <property type="entry name" value="DNAJ HEAT SHOCK N-TERMINAL DOMAIN-CONTAINING PROTEIN"/>
    <property type="match status" value="1"/>
</dbReference>
<reference evidence="2" key="1">
    <citation type="submission" date="2022-07" db="EMBL/GenBank/DDBJ databases">
        <authorList>
            <person name="Macas J."/>
            <person name="Novak P."/>
            <person name="Neumann P."/>
        </authorList>
    </citation>
    <scope>NUCLEOTIDE SEQUENCE</scope>
</reference>
<keyword evidence="3" id="KW-1185">Reference proteome</keyword>
<dbReference type="EMBL" id="CAMAPE010000010">
    <property type="protein sequence ID" value="CAH9076649.1"/>
    <property type="molecule type" value="Genomic_DNA"/>
</dbReference>
<dbReference type="OrthoDB" id="10250354at2759"/>
<evidence type="ECO:0000259" key="1">
    <source>
        <dbReference type="Pfam" id="PF11926"/>
    </source>
</evidence>
<dbReference type="AlphaFoldDB" id="A0A9P0YV19"/>
<name>A0A9P0YV19_CUSEU</name>
<evidence type="ECO:0000313" key="2">
    <source>
        <dbReference type="EMBL" id="CAH9076649.1"/>
    </source>
</evidence>
<dbReference type="PANTHER" id="PTHR45089">
    <property type="entry name" value="DNAJ HEAT SHOCK AMINO-TERMINAL DOMAIN PROTEIN-RELATED"/>
    <property type="match status" value="1"/>
</dbReference>
<comment type="caution">
    <text evidence="2">The sequence shown here is derived from an EMBL/GenBank/DDBJ whole genome shotgun (WGS) entry which is preliminary data.</text>
</comment>
<evidence type="ECO:0000313" key="3">
    <source>
        <dbReference type="Proteomes" id="UP001152484"/>
    </source>
</evidence>